<keyword evidence="2" id="KW-1133">Transmembrane helix</keyword>
<dbReference type="VEuPathDB" id="VectorBase:ACON2_031350"/>
<protein>
    <submittedName>
        <fullName evidence="3">Uncharacterized protein</fullName>
    </submittedName>
</protein>
<feature type="transmembrane region" description="Helical" evidence="2">
    <location>
        <begin position="150"/>
        <end position="175"/>
    </location>
</feature>
<dbReference type="AlphaFoldDB" id="A0A8W7PEE4"/>
<organism evidence="3">
    <name type="scientific">Anopheles coluzzii</name>
    <name type="common">African malaria mosquito</name>
    <dbReference type="NCBI Taxonomy" id="1518534"/>
    <lineage>
        <taxon>Eukaryota</taxon>
        <taxon>Metazoa</taxon>
        <taxon>Ecdysozoa</taxon>
        <taxon>Arthropoda</taxon>
        <taxon>Hexapoda</taxon>
        <taxon>Insecta</taxon>
        <taxon>Pterygota</taxon>
        <taxon>Neoptera</taxon>
        <taxon>Endopterygota</taxon>
        <taxon>Diptera</taxon>
        <taxon>Nematocera</taxon>
        <taxon>Culicoidea</taxon>
        <taxon>Culicidae</taxon>
        <taxon>Anophelinae</taxon>
        <taxon>Anopheles</taxon>
    </lineage>
</organism>
<name>A0A8W7PEE4_ANOCL</name>
<evidence type="ECO:0000256" key="1">
    <source>
        <dbReference type="SAM" id="MobiDB-lite"/>
    </source>
</evidence>
<evidence type="ECO:0000256" key="2">
    <source>
        <dbReference type="SAM" id="Phobius"/>
    </source>
</evidence>
<dbReference type="EnsemblMetazoa" id="ACOM030375-RA">
    <property type="protein sequence ID" value="ACOM030375-PA.1"/>
    <property type="gene ID" value="ACOM030375"/>
</dbReference>
<evidence type="ECO:0000313" key="3">
    <source>
        <dbReference type="EnsemblMetazoa" id="ACOM030375-PA.1"/>
    </source>
</evidence>
<reference evidence="3" key="1">
    <citation type="submission" date="2022-08" db="UniProtKB">
        <authorList>
            <consortium name="EnsemblMetazoa"/>
        </authorList>
    </citation>
    <scope>IDENTIFICATION</scope>
</reference>
<keyword evidence="2" id="KW-0812">Transmembrane</keyword>
<accession>A0A8W7PEE4</accession>
<proteinExistence type="predicted"/>
<dbReference type="Proteomes" id="UP000075882">
    <property type="component" value="Unassembled WGS sequence"/>
</dbReference>
<keyword evidence="2" id="KW-0472">Membrane</keyword>
<feature type="region of interest" description="Disordered" evidence="1">
    <location>
        <begin position="20"/>
        <end position="44"/>
    </location>
</feature>
<sequence>MVSKMLTIGKPSRFVSRVKSEYTLTGPRSNRSGTASPVSPRETRIPVAKATASPVTVFQTKKCLPRRKLHVGDAKSQLGFGSPAGKVKDIKYEDEPDNRNTDCRCDPELKGDATLHPNCTFVNVCSEHLRNGSRRRWHVGSQCGAVGRSIALFVLVVVVIVVVCNVNVHTIYWFLRQHWERTEEDEFEEATMYYEEPEDDSAESNELIELNPKMFGLTESKHNLSLLELLAMTLERFFGWIGSILLPIDE</sequence>
<feature type="compositionally biased region" description="Polar residues" evidence="1">
    <location>
        <begin position="22"/>
        <end position="37"/>
    </location>
</feature>